<dbReference type="InterPro" id="IPR000524">
    <property type="entry name" value="Tscrpt_reg_HTH_GntR"/>
</dbReference>
<dbReference type="InterPro" id="IPR036390">
    <property type="entry name" value="WH_DNA-bd_sf"/>
</dbReference>
<keyword evidence="1" id="KW-0805">Transcription regulation</keyword>
<dbReference type="RefSeq" id="WP_190234962.1">
    <property type="nucleotide sequence ID" value="NZ_SSOA01000001.1"/>
</dbReference>
<dbReference type="Pfam" id="PF00392">
    <property type="entry name" value="GntR"/>
    <property type="match status" value="1"/>
</dbReference>
<organism evidence="5 6">
    <name type="scientific">Allorhizobium terrae</name>
    <dbReference type="NCBI Taxonomy" id="1848972"/>
    <lineage>
        <taxon>Bacteria</taxon>
        <taxon>Pseudomonadati</taxon>
        <taxon>Pseudomonadota</taxon>
        <taxon>Alphaproteobacteria</taxon>
        <taxon>Hyphomicrobiales</taxon>
        <taxon>Rhizobiaceae</taxon>
        <taxon>Rhizobium/Agrobacterium group</taxon>
        <taxon>Allorhizobium</taxon>
    </lineage>
</organism>
<name>A0A4S4A684_9HYPH</name>
<accession>A0A4S4A684</accession>
<feature type="domain" description="HTH gntR-type" evidence="4">
    <location>
        <begin position="19"/>
        <end position="85"/>
    </location>
</feature>
<dbReference type="SMART" id="SM00895">
    <property type="entry name" value="FCD"/>
    <property type="match status" value="1"/>
</dbReference>
<dbReference type="Gene3D" id="1.20.120.530">
    <property type="entry name" value="GntR ligand-binding domain-like"/>
    <property type="match status" value="1"/>
</dbReference>
<evidence type="ECO:0000256" key="1">
    <source>
        <dbReference type="ARBA" id="ARBA00023015"/>
    </source>
</evidence>
<dbReference type="InterPro" id="IPR036388">
    <property type="entry name" value="WH-like_DNA-bd_sf"/>
</dbReference>
<dbReference type="PROSITE" id="PS50949">
    <property type="entry name" value="HTH_GNTR"/>
    <property type="match status" value="1"/>
</dbReference>
<comment type="caution">
    <text evidence="5">The sequence shown here is derived from an EMBL/GenBank/DDBJ whole genome shotgun (WGS) entry which is preliminary data.</text>
</comment>
<dbReference type="SUPFAM" id="SSF48008">
    <property type="entry name" value="GntR ligand-binding domain-like"/>
    <property type="match status" value="1"/>
</dbReference>
<dbReference type="GO" id="GO:0003700">
    <property type="term" value="F:DNA-binding transcription factor activity"/>
    <property type="evidence" value="ECO:0007669"/>
    <property type="project" value="InterPro"/>
</dbReference>
<keyword evidence="6" id="KW-1185">Reference proteome</keyword>
<evidence type="ECO:0000313" key="6">
    <source>
        <dbReference type="Proteomes" id="UP000310754"/>
    </source>
</evidence>
<dbReference type="InterPro" id="IPR008920">
    <property type="entry name" value="TF_FadR/GntR_C"/>
</dbReference>
<dbReference type="GO" id="GO:0003677">
    <property type="term" value="F:DNA binding"/>
    <property type="evidence" value="ECO:0007669"/>
    <property type="project" value="UniProtKB-KW"/>
</dbReference>
<evidence type="ECO:0000313" key="5">
    <source>
        <dbReference type="EMBL" id="THF54068.1"/>
    </source>
</evidence>
<dbReference type="Pfam" id="PF07729">
    <property type="entry name" value="FCD"/>
    <property type="match status" value="1"/>
</dbReference>
<gene>
    <name evidence="5" type="ORF">E6C51_02960</name>
</gene>
<sequence>MKSDDVSSSVLSMQPIDHQSVQEKVYERITDVLMRGGFQPGQKLSSRKLAASLGTSDMPVRAALGRLVAEGAVTQNANGTFTIPLISRKKFQDVMELRALLEGRATTAACGKISQKSLRDLKTFGKGLEEAIEKNDIDLYLDYNQRLKFSIYKHCDSEILFLHIRLLWLLAAPFLRHLNKDLSQMTYANFHDGAIAALIENRAEDAGAEIARDVHAGMVFLLKHGKFAEDV</sequence>
<evidence type="ECO:0000259" key="4">
    <source>
        <dbReference type="PROSITE" id="PS50949"/>
    </source>
</evidence>
<dbReference type="Gene3D" id="1.10.10.10">
    <property type="entry name" value="Winged helix-like DNA-binding domain superfamily/Winged helix DNA-binding domain"/>
    <property type="match status" value="1"/>
</dbReference>
<evidence type="ECO:0000256" key="2">
    <source>
        <dbReference type="ARBA" id="ARBA00023125"/>
    </source>
</evidence>
<dbReference type="SUPFAM" id="SSF46785">
    <property type="entry name" value="Winged helix' DNA-binding domain"/>
    <property type="match status" value="1"/>
</dbReference>
<dbReference type="InterPro" id="IPR011711">
    <property type="entry name" value="GntR_C"/>
</dbReference>
<dbReference type="PANTHER" id="PTHR43537">
    <property type="entry name" value="TRANSCRIPTIONAL REGULATOR, GNTR FAMILY"/>
    <property type="match status" value="1"/>
</dbReference>
<protein>
    <submittedName>
        <fullName evidence="5">GntR family transcriptional regulator</fullName>
    </submittedName>
</protein>
<proteinExistence type="predicted"/>
<dbReference type="AlphaFoldDB" id="A0A4S4A684"/>
<dbReference type="PANTHER" id="PTHR43537:SF39">
    <property type="entry name" value="HTH-TYPE TRANSCRIPTIONAL REGULATOR MCBR"/>
    <property type="match status" value="1"/>
</dbReference>
<evidence type="ECO:0000256" key="3">
    <source>
        <dbReference type="ARBA" id="ARBA00023163"/>
    </source>
</evidence>
<keyword evidence="2" id="KW-0238">DNA-binding</keyword>
<dbReference type="SMART" id="SM00345">
    <property type="entry name" value="HTH_GNTR"/>
    <property type="match status" value="1"/>
</dbReference>
<reference evidence="5 6" key="1">
    <citation type="submission" date="2019-04" db="EMBL/GenBank/DDBJ databases">
        <title>Rhizobium terrae sp. nov., isolated from a paddy soil.</title>
        <authorList>
            <person name="Lin S.-Y."/>
            <person name="Hameed A."/>
            <person name="Huang H.-I."/>
            <person name="Young C.-C."/>
        </authorList>
    </citation>
    <scope>NUCLEOTIDE SEQUENCE [LARGE SCALE GENOMIC DNA]</scope>
    <source>
        <strain evidence="5 6">CC-HIH110</strain>
    </source>
</reference>
<dbReference type="EMBL" id="SSOA01000001">
    <property type="protein sequence ID" value="THF54068.1"/>
    <property type="molecule type" value="Genomic_DNA"/>
</dbReference>
<dbReference type="Proteomes" id="UP000310754">
    <property type="component" value="Unassembled WGS sequence"/>
</dbReference>
<keyword evidence="3" id="KW-0804">Transcription</keyword>